<gene>
    <name evidence="3" type="ORF">Pla52n_41060</name>
</gene>
<evidence type="ECO:0000256" key="1">
    <source>
        <dbReference type="SAM" id="MobiDB-lite"/>
    </source>
</evidence>
<keyword evidence="2" id="KW-1133">Transmembrane helix</keyword>
<keyword evidence="2" id="KW-0472">Membrane</keyword>
<protein>
    <submittedName>
        <fullName evidence="3">Uncharacterized protein</fullName>
    </submittedName>
</protein>
<sequence length="166" mass="17296">MHLRSECQPFRSNCATGNLDESAGTMTDPASTAPPIVPRSRDPIGFEGSPWNLYKYCNSNPLSAVDPDGELWWVPIPVIIVSCIVACLACAACPKDSNDAVCTAACAICAACLVIGGMRCFPRGGGKGGGKGGGNSPPTINPYESPKLAILHFPSGEAVFHTLSRS</sequence>
<evidence type="ECO:0000256" key="2">
    <source>
        <dbReference type="SAM" id="Phobius"/>
    </source>
</evidence>
<dbReference type="AlphaFoldDB" id="A0A5C6AU66"/>
<accession>A0A5C6AU66</accession>
<evidence type="ECO:0000313" key="3">
    <source>
        <dbReference type="EMBL" id="TWU03017.1"/>
    </source>
</evidence>
<organism evidence="3 4">
    <name type="scientific">Stieleria varia</name>
    <dbReference type="NCBI Taxonomy" id="2528005"/>
    <lineage>
        <taxon>Bacteria</taxon>
        <taxon>Pseudomonadati</taxon>
        <taxon>Planctomycetota</taxon>
        <taxon>Planctomycetia</taxon>
        <taxon>Pirellulales</taxon>
        <taxon>Pirellulaceae</taxon>
        <taxon>Stieleria</taxon>
    </lineage>
</organism>
<keyword evidence="2" id="KW-0812">Transmembrane</keyword>
<reference evidence="3 4" key="1">
    <citation type="submission" date="2019-02" db="EMBL/GenBank/DDBJ databases">
        <title>Deep-cultivation of Planctomycetes and their phenomic and genomic characterization uncovers novel biology.</title>
        <authorList>
            <person name="Wiegand S."/>
            <person name="Jogler M."/>
            <person name="Boedeker C."/>
            <person name="Pinto D."/>
            <person name="Vollmers J."/>
            <person name="Rivas-Marin E."/>
            <person name="Kohn T."/>
            <person name="Peeters S.H."/>
            <person name="Heuer A."/>
            <person name="Rast P."/>
            <person name="Oberbeckmann S."/>
            <person name="Bunk B."/>
            <person name="Jeske O."/>
            <person name="Meyerdierks A."/>
            <person name="Storesund J.E."/>
            <person name="Kallscheuer N."/>
            <person name="Luecker S."/>
            <person name="Lage O.M."/>
            <person name="Pohl T."/>
            <person name="Merkel B.J."/>
            <person name="Hornburger P."/>
            <person name="Mueller R.-W."/>
            <person name="Bruemmer F."/>
            <person name="Labrenz M."/>
            <person name="Spormann A.M."/>
            <person name="Op Den Camp H."/>
            <person name="Overmann J."/>
            <person name="Amann R."/>
            <person name="Jetten M.S.M."/>
            <person name="Mascher T."/>
            <person name="Medema M.H."/>
            <person name="Devos D.P."/>
            <person name="Kaster A.-K."/>
            <person name="Ovreas L."/>
            <person name="Rohde M."/>
            <person name="Galperin M.Y."/>
            <person name="Jogler C."/>
        </authorList>
    </citation>
    <scope>NUCLEOTIDE SEQUENCE [LARGE SCALE GENOMIC DNA]</scope>
    <source>
        <strain evidence="3 4">Pla52n</strain>
    </source>
</reference>
<feature type="transmembrane region" description="Helical" evidence="2">
    <location>
        <begin position="71"/>
        <end position="93"/>
    </location>
</feature>
<keyword evidence="4" id="KW-1185">Reference proteome</keyword>
<proteinExistence type="predicted"/>
<dbReference type="Proteomes" id="UP000320176">
    <property type="component" value="Unassembled WGS sequence"/>
</dbReference>
<comment type="caution">
    <text evidence="3">The sequence shown here is derived from an EMBL/GenBank/DDBJ whole genome shotgun (WGS) entry which is preliminary data.</text>
</comment>
<feature type="transmembrane region" description="Helical" evidence="2">
    <location>
        <begin position="100"/>
        <end position="118"/>
    </location>
</feature>
<name>A0A5C6AU66_9BACT</name>
<feature type="region of interest" description="Disordered" evidence="1">
    <location>
        <begin position="18"/>
        <end position="41"/>
    </location>
</feature>
<evidence type="ECO:0000313" key="4">
    <source>
        <dbReference type="Proteomes" id="UP000320176"/>
    </source>
</evidence>
<dbReference type="EMBL" id="SJPN01000004">
    <property type="protein sequence ID" value="TWU03017.1"/>
    <property type="molecule type" value="Genomic_DNA"/>
</dbReference>
<dbReference type="Gene3D" id="2.180.10.10">
    <property type="entry name" value="RHS repeat-associated core"/>
    <property type="match status" value="1"/>
</dbReference>